<dbReference type="AlphaFoldDB" id="A0A1C3K151"/>
<evidence type="ECO:0000313" key="2">
    <source>
        <dbReference type="EMBL" id="SOE48976.1"/>
    </source>
</evidence>
<proteinExistence type="predicted"/>
<gene>
    <name evidence="1" type="ORF">ODI_01554</name>
    <name evidence="2" type="ORF">ODI_R1764</name>
</gene>
<dbReference type="EMBL" id="LT907988">
    <property type="protein sequence ID" value="SOE48976.1"/>
    <property type="molecule type" value="Genomic_DNA"/>
</dbReference>
<evidence type="ECO:0000313" key="1">
    <source>
        <dbReference type="EMBL" id="SBT25239.1"/>
    </source>
</evidence>
<dbReference type="EMBL" id="FLRC01000016">
    <property type="protein sequence ID" value="SBT25239.1"/>
    <property type="molecule type" value="Genomic_DNA"/>
</dbReference>
<reference evidence="2 3" key="2">
    <citation type="submission" date="2017-08" db="EMBL/GenBank/DDBJ databases">
        <authorList>
            <person name="de Groot N.N."/>
        </authorList>
    </citation>
    <scope>NUCLEOTIDE SEQUENCE [LARGE SCALE GENOMIC DNA]</scope>
    <source>
        <strain evidence="2">Orrdi1</strain>
    </source>
</reference>
<reference evidence="1 3" key="1">
    <citation type="submission" date="2016-06" db="EMBL/GenBank/DDBJ databases">
        <authorList>
            <person name="Kjaerup R.B."/>
            <person name="Dalgaard T.S."/>
            <person name="Juul-Madsen H.R."/>
        </authorList>
    </citation>
    <scope>NUCLEOTIDE SEQUENCE [LARGE SCALE GENOMIC DNA]</scope>
    <source>
        <strain evidence="1">Orrdi1</strain>
    </source>
</reference>
<name>A0A1C3K151_9BURK</name>
<sequence>MQAPVRAEKGSDACHAVFIHRGGPVLGRTAGPGREGWRVRLP</sequence>
<keyword evidence="3" id="KW-1185">Reference proteome</keyword>
<accession>A0A1C3K151</accession>
<organism evidence="1 3">
    <name type="scientific">Orrella dioscoreae</name>
    <dbReference type="NCBI Taxonomy" id="1851544"/>
    <lineage>
        <taxon>Bacteria</taxon>
        <taxon>Pseudomonadati</taxon>
        <taxon>Pseudomonadota</taxon>
        <taxon>Betaproteobacteria</taxon>
        <taxon>Burkholderiales</taxon>
        <taxon>Alcaligenaceae</taxon>
        <taxon>Orrella</taxon>
    </lineage>
</organism>
<protein>
    <submittedName>
        <fullName evidence="1">Uncharacterized protein</fullName>
    </submittedName>
</protein>
<dbReference type="KEGG" id="odi:ODI_R1764"/>
<dbReference type="Proteomes" id="UP000078558">
    <property type="component" value="Chromosome I"/>
</dbReference>
<evidence type="ECO:0000313" key="3">
    <source>
        <dbReference type="Proteomes" id="UP000078558"/>
    </source>
</evidence>